<evidence type="ECO:0000313" key="5">
    <source>
        <dbReference type="Proteomes" id="UP001060771"/>
    </source>
</evidence>
<dbReference type="EMBL" id="AP026830">
    <property type="protein sequence ID" value="BDR93042.1"/>
    <property type="molecule type" value="Genomic_DNA"/>
</dbReference>
<dbReference type="AlphaFoldDB" id="A0A830EHG6"/>
<evidence type="ECO:0000313" key="2">
    <source>
        <dbReference type="EMBL" id="BDR93042.1"/>
    </source>
</evidence>
<sequence length="53" mass="5904">MIRYLVTAILMVMVMIVVIIMISFILNTLYLANSVSNYAVVIENGTCRLLGIP</sequence>
<evidence type="ECO:0000313" key="4">
    <source>
        <dbReference type="Proteomes" id="UP000657075"/>
    </source>
</evidence>
<dbReference type="OrthoDB" id="380507at2157"/>
<protein>
    <submittedName>
        <fullName evidence="3">Uncharacterized protein</fullName>
    </submittedName>
</protein>
<reference evidence="2" key="4">
    <citation type="journal article" date="2023" name="Microbiol. Resour. Announc.">
        <title>Complete Genome Sequence of Vulcanisaeta souniana Strain IC-059, a Hyperthermophilic Archaeon Isolated from Hot Spring Water in Japan.</title>
        <authorList>
            <person name="Kato S."/>
            <person name="Itoh T."/>
            <person name="Wu L."/>
            <person name="Ma J."/>
            <person name="Ohkuma M."/>
        </authorList>
    </citation>
    <scope>NUCLEOTIDE SEQUENCE</scope>
    <source>
        <strain evidence="2">JCM 11219</strain>
    </source>
</reference>
<feature type="transmembrane region" description="Helical" evidence="1">
    <location>
        <begin position="6"/>
        <end position="26"/>
    </location>
</feature>
<proteinExistence type="predicted"/>
<reference evidence="3" key="1">
    <citation type="journal article" date="2014" name="Int. J. Syst. Evol. Microbiol.">
        <title>Complete genome sequence of Corynebacterium casei LMG S-19264T (=DSM 44701T), isolated from a smear-ripened cheese.</title>
        <authorList>
            <consortium name="US DOE Joint Genome Institute (JGI-PGF)"/>
            <person name="Walter F."/>
            <person name="Albersmeier A."/>
            <person name="Kalinowski J."/>
            <person name="Ruckert C."/>
        </authorList>
    </citation>
    <scope>NUCLEOTIDE SEQUENCE</scope>
    <source>
        <strain evidence="3">JCM 11219</strain>
    </source>
</reference>
<reference evidence="5" key="3">
    <citation type="submission" date="2022-09" db="EMBL/GenBank/DDBJ databases">
        <title>Complete genome sequence of Vulcanisaeta souniana.</title>
        <authorList>
            <person name="Kato S."/>
            <person name="Itoh T."/>
            <person name="Ohkuma M."/>
        </authorList>
    </citation>
    <scope>NUCLEOTIDE SEQUENCE [LARGE SCALE GENOMIC DNA]</scope>
    <source>
        <strain evidence="5">JCM 11219</strain>
    </source>
</reference>
<keyword evidence="5" id="KW-1185">Reference proteome</keyword>
<keyword evidence="1" id="KW-0812">Transmembrane</keyword>
<gene>
    <name evidence="3" type="ORF">GCM10007112_20200</name>
    <name evidence="2" type="ORF">Vsou_21350</name>
</gene>
<dbReference type="Proteomes" id="UP000657075">
    <property type="component" value="Unassembled WGS sequence"/>
</dbReference>
<evidence type="ECO:0000313" key="3">
    <source>
        <dbReference type="EMBL" id="GGI83330.1"/>
    </source>
</evidence>
<reference evidence="3" key="2">
    <citation type="submission" date="2020-09" db="EMBL/GenBank/DDBJ databases">
        <authorList>
            <person name="Sun Q."/>
            <person name="Ohkuma M."/>
        </authorList>
    </citation>
    <scope>NUCLEOTIDE SEQUENCE</scope>
    <source>
        <strain evidence="3">JCM 11219</strain>
    </source>
</reference>
<dbReference type="GeneID" id="76207677"/>
<keyword evidence="1" id="KW-0472">Membrane</keyword>
<accession>A0A830EHG6</accession>
<dbReference type="EMBL" id="BMNM01000010">
    <property type="protein sequence ID" value="GGI83330.1"/>
    <property type="molecule type" value="Genomic_DNA"/>
</dbReference>
<dbReference type="Proteomes" id="UP001060771">
    <property type="component" value="Chromosome"/>
</dbReference>
<name>A0A830EHG6_9CREN</name>
<organism evidence="3 4">
    <name type="scientific">Vulcanisaeta souniana JCM 11219</name>
    <dbReference type="NCBI Taxonomy" id="1293586"/>
    <lineage>
        <taxon>Archaea</taxon>
        <taxon>Thermoproteota</taxon>
        <taxon>Thermoprotei</taxon>
        <taxon>Thermoproteales</taxon>
        <taxon>Thermoproteaceae</taxon>
        <taxon>Vulcanisaeta</taxon>
    </lineage>
</organism>
<dbReference type="RefSeq" id="WP_188603824.1">
    <property type="nucleotide sequence ID" value="NZ_AP026830.1"/>
</dbReference>
<evidence type="ECO:0000256" key="1">
    <source>
        <dbReference type="SAM" id="Phobius"/>
    </source>
</evidence>
<keyword evidence="1" id="KW-1133">Transmembrane helix</keyword>